<evidence type="ECO:0008006" key="2">
    <source>
        <dbReference type="Google" id="ProtNLM"/>
    </source>
</evidence>
<gene>
    <name evidence="1" type="ORF">LCGC14_2969340</name>
</gene>
<dbReference type="SUPFAM" id="SSF55753">
    <property type="entry name" value="Actin depolymerizing proteins"/>
    <property type="match status" value="1"/>
</dbReference>
<sequence>MKPFSRKAEKKVRMNMAELKTFFVYELEDTGERKELSLSEKALIQYLNPEQVLVLVREDLRRIFIWKGAKSAVKKRFISSRVARDVQQELMKNSLYHRCKIVSVDQGDEVQEFLDAFNLESMDVKERLADVRYVRNSEKEEIKEKKRFPEEKEFRINEYITLKLIKGQTEIFIDEKPFHQCKYLLLNLTQKDFNKFDHIDSIDEAFEMYNKMDKNHERDHDLIDPESEFIGHCSNLQVWYENDYDLRILHSSLSIPLLKKMAFLGDKKAIIRLKESIATRIMSRNYNTIIFYLNEKYLKLFSNEELEVMFDEWLEKNVDFAFME</sequence>
<organism evidence="1">
    <name type="scientific">marine sediment metagenome</name>
    <dbReference type="NCBI Taxonomy" id="412755"/>
    <lineage>
        <taxon>unclassified sequences</taxon>
        <taxon>metagenomes</taxon>
        <taxon>ecological metagenomes</taxon>
    </lineage>
</organism>
<accession>A0A0F8ZHN4</accession>
<evidence type="ECO:0000313" key="1">
    <source>
        <dbReference type="EMBL" id="KKK65914.1"/>
    </source>
</evidence>
<dbReference type="EMBL" id="LAZR01060330">
    <property type="protein sequence ID" value="KKK65914.1"/>
    <property type="molecule type" value="Genomic_DNA"/>
</dbReference>
<name>A0A0F8ZHN4_9ZZZZ</name>
<comment type="caution">
    <text evidence="1">The sequence shown here is derived from an EMBL/GenBank/DDBJ whole genome shotgun (WGS) entry which is preliminary data.</text>
</comment>
<feature type="non-terminal residue" evidence="1">
    <location>
        <position position="324"/>
    </location>
</feature>
<protein>
    <recommendedName>
        <fullName evidence="2">Gelsolin-like domain-containing protein</fullName>
    </recommendedName>
</protein>
<dbReference type="Gene3D" id="3.40.20.10">
    <property type="entry name" value="Severin"/>
    <property type="match status" value="1"/>
</dbReference>
<reference evidence="1" key="1">
    <citation type="journal article" date="2015" name="Nature">
        <title>Complex archaea that bridge the gap between prokaryotes and eukaryotes.</title>
        <authorList>
            <person name="Spang A."/>
            <person name="Saw J.H."/>
            <person name="Jorgensen S.L."/>
            <person name="Zaremba-Niedzwiedzka K."/>
            <person name="Martijn J."/>
            <person name="Lind A.E."/>
            <person name="van Eijk R."/>
            <person name="Schleper C."/>
            <person name="Guy L."/>
            <person name="Ettema T.J."/>
        </authorList>
    </citation>
    <scope>NUCLEOTIDE SEQUENCE</scope>
</reference>
<proteinExistence type="predicted"/>
<dbReference type="InterPro" id="IPR029006">
    <property type="entry name" value="ADF-H/Gelsolin-like_dom_sf"/>
</dbReference>
<dbReference type="AlphaFoldDB" id="A0A0F8ZHN4"/>